<gene>
    <name evidence="1" type="ORF">SLEP1_g27600</name>
</gene>
<proteinExistence type="predicted"/>
<accession>A0AAV5K081</accession>
<dbReference type="AlphaFoldDB" id="A0AAV5K081"/>
<organism evidence="1 2">
    <name type="scientific">Rubroshorea leprosula</name>
    <dbReference type="NCBI Taxonomy" id="152421"/>
    <lineage>
        <taxon>Eukaryota</taxon>
        <taxon>Viridiplantae</taxon>
        <taxon>Streptophyta</taxon>
        <taxon>Embryophyta</taxon>
        <taxon>Tracheophyta</taxon>
        <taxon>Spermatophyta</taxon>
        <taxon>Magnoliopsida</taxon>
        <taxon>eudicotyledons</taxon>
        <taxon>Gunneridae</taxon>
        <taxon>Pentapetalae</taxon>
        <taxon>rosids</taxon>
        <taxon>malvids</taxon>
        <taxon>Malvales</taxon>
        <taxon>Dipterocarpaceae</taxon>
        <taxon>Rubroshorea</taxon>
    </lineage>
</organism>
<evidence type="ECO:0000313" key="1">
    <source>
        <dbReference type="EMBL" id="GKV17047.1"/>
    </source>
</evidence>
<reference evidence="1 2" key="1">
    <citation type="journal article" date="2021" name="Commun. Biol.">
        <title>The genome of Shorea leprosula (Dipterocarpaceae) highlights the ecological relevance of drought in aseasonal tropical rainforests.</title>
        <authorList>
            <person name="Ng K.K.S."/>
            <person name="Kobayashi M.J."/>
            <person name="Fawcett J.A."/>
            <person name="Hatakeyama M."/>
            <person name="Paape T."/>
            <person name="Ng C.H."/>
            <person name="Ang C.C."/>
            <person name="Tnah L.H."/>
            <person name="Lee C.T."/>
            <person name="Nishiyama T."/>
            <person name="Sese J."/>
            <person name="O'Brien M.J."/>
            <person name="Copetti D."/>
            <person name="Mohd Noor M.I."/>
            <person name="Ong R.C."/>
            <person name="Putra M."/>
            <person name="Sireger I.Z."/>
            <person name="Indrioko S."/>
            <person name="Kosugi Y."/>
            <person name="Izuno A."/>
            <person name="Isagi Y."/>
            <person name="Lee S.L."/>
            <person name="Shimizu K.K."/>
        </authorList>
    </citation>
    <scope>NUCLEOTIDE SEQUENCE [LARGE SCALE GENOMIC DNA]</scope>
    <source>
        <strain evidence="1">214</strain>
    </source>
</reference>
<protein>
    <submittedName>
        <fullName evidence="1">Uncharacterized protein</fullName>
    </submittedName>
</protein>
<name>A0AAV5K081_9ROSI</name>
<keyword evidence="2" id="KW-1185">Reference proteome</keyword>
<evidence type="ECO:0000313" key="2">
    <source>
        <dbReference type="Proteomes" id="UP001054252"/>
    </source>
</evidence>
<dbReference type="EMBL" id="BPVZ01000047">
    <property type="protein sequence ID" value="GKV17047.1"/>
    <property type="molecule type" value="Genomic_DNA"/>
</dbReference>
<dbReference type="Proteomes" id="UP001054252">
    <property type="component" value="Unassembled WGS sequence"/>
</dbReference>
<sequence>MWNGRAFPLIHQVTKGVNLIKPDSTIAMNMCRERWSCLCGRGTPTASMASNTMRLMHVINLKDIQIHPSTKSEEVGAAQKKRMVEEHQEERRDKIVEFIPCPSPVELDPEPRESVIIAKRSINASFPEVDYCREREEVLSHGGVGIVWHVLEERNTLEKEKEKKELGKKKEEVEKDLVKVMPKLKEFPEENDSLKTKLVFEEKKKKMCEDKAAAELGKSVNLWVHNAMKDHIVEKTVKAQHPEVDVIGITFEEQRGVEENGESRTVDFCLEIKLKWDHNNEGRTVFPPNFNFEFIVVEEEEPEVARGAKVRENEPEQKVN</sequence>
<comment type="caution">
    <text evidence="1">The sequence shown here is derived from an EMBL/GenBank/DDBJ whole genome shotgun (WGS) entry which is preliminary data.</text>
</comment>